<feature type="domain" description="Response regulatory" evidence="4">
    <location>
        <begin position="8"/>
        <end position="127"/>
    </location>
</feature>
<dbReference type="CDD" id="cd06170">
    <property type="entry name" value="LuxR_C_like"/>
    <property type="match status" value="1"/>
</dbReference>
<dbReference type="SMART" id="SM00421">
    <property type="entry name" value="HTH_LUXR"/>
    <property type="match status" value="1"/>
</dbReference>
<dbReference type="SUPFAM" id="SSF46894">
    <property type="entry name" value="C-terminal effector domain of the bipartite response regulators"/>
    <property type="match status" value="1"/>
</dbReference>
<evidence type="ECO:0000259" key="4">
    <source>
        <dbReference type="PROSITE" id="PS50110"/>
    </source>
</evidence>
<dbReference type="Gene3D" id="3.40.50.2300">
    <property type="match status" value="1"/>
</dbReference>
<dbReference type="InterPro" id="IPR011006">
    <property type="entry name" value="CheY-like_superfamily"/>
</dbReference>
<dbReference type="AlphaFoldDB" id="E0QAM2"/>
<dbReference type="InterPro" id="IPR016032">
    <property type="entry name" value="Sig_transdc_resp-reg_C-effctor"/>
</dbReference>
<accession>E0QAM2</accession>
<dbReference type="GO" id="GO:0006355">
    <property type="term" value="P:regulation of DNA-templated transcription"/>
    <property type="evidence" value="ECO:0007669"/>
    <property type="project" value="InterPro"/>
</dbReference>
<dbReference type="HOGENOM" id="CLU_000445_90_3_11"/>
<feature type="modified residue" description="4-aspartylphosphate" evidence="2">
    <location>
        <position position="62"/>
    </location>
</feature>
<reference evidence="5 6" key="1">
    <citation type="submission" date="2010-08" db="EMBL/GenBank/DDBJ databases">
        <authorList>
            <person name="Muzny D."/>
            <person name="Qin X."/>
            <person name="Deng J."/>
            <person name="Jiang H."/>
            <person name="Liu Y."/>
            <person name="Qu J."/>
            <person name="Song X.-Z."/>
            <person name="Zhang L."/>
            <person name="Thornton R."/>
            <person name="Coyle M."/>
            <person name="Francisco L."/>
            <person name="Jackson L."/>
            <person name="Javaid M."/>
            <person name="Korchina V."/>
            <person name="Kovar C."/>
            <person name="Mata R."/>
            <person name="Mathew T."/>
            <person name="Ngo R."/>
            <person name="Nguyen L."/>
            <person name="Nguyen N."/>
            <person name="Okwuonu G."/>
            <person name="Ongeri F."/>
            <person name="Pham C."/>
            <person name="Simmons D."/>
            <person name="Wilczek-Boney K."/>
            <person name="Hale W."/>
            <person name="Jakkamsetti A."/>
            <person name="Pham P."/>
            <person name="Ruth R."/>
            <person name="San Lucas F."/>
            <person name="Warren J."/>
            <person name="Zhang J."/>
            <person name="Zhao Z."/>
            <person name="Zhou C."/>
            <person name="Zhu D."/>
            <person name="Lee S."/>
            <person name="Bess C."/>
            <person name="Blankenburg K."/>
            <person name="Forbes L."/>
            <person name="Fu Q."/>
            <person name="Gubbala S."/>
            <person name="Hirani K."/>
            <person name="Jayaseelan J.C."/>
            <person name="Lara F."/>
            <person name="Munidasa M."/>
            <person name="Palculict T."/>
            <person name="Patil S."/>
            <person name="Pu L.-L."/>
            <person name="Saada N."/>
            <person name="Tang L."/>
            <person name="Weissenberger G."/>
            <person name="Zhu Y."/>
            <person name="Hemphill L."/>
            <person name="Shang Y."/>
            <person name="Youmans B."/>
            <person name="Ayvaz T."/>
            <person name="Ross M."/>
            <person name="Santibanez J."/>
            <person name="Aqrawi P."/>
            <person name="Gross S."/>
            <person name="Joshi V."/>
            <person name="Fowler G."/>
            <person name="Nazareth L."/>
            <person name="Reid J."/>
            <person name="Worley K."/>
            <person name="Petrosino J."/>
            <person name="Highlander S."/>
            <person name="Gibbs R."/>
        </authorList>
    </citation>
    <scope>NUCLEOTIDE SEQUENCE [LARGE SCALE GENOMIC DNA]</scope>
    <source>
        <strain evidence="5 6">ATCC 27679</strain>
    </source>
</reference>
<dbReference type="SMART" id="SM00448">
    <property type="entry name" value="REC"/>
    <property type="match status" value="1"/>
</dbReference>
<keyword evidence="1" id="KW-0238">DNA-binding</keyword>
<dbReference type="InterPro" id="IPR000792">
    <property type="entry name" value="Tscrpt_reg_LuxR_C"/>
</dbReference>
<gene>
    <name evidence="5" type="primary">ssrB</name>
    <name evidence="5" type="ORF">HMPREF0168_2180</name>
</gene>
<dbReference type="SUPFAM" id="SSF52172">
    <property type="entry name" value="CheY-like"/>
    <property type="match status" value="1"/>
</dbReference>
<dbReference type="InterPro" id="IPR001789">
    <property type="entry name" value="Sig_transdc_resp-reg_receiver"/>
</dbReference>
<evidence type="ECO:0000313" key="5">
    <source>
        <dbReference type="EMBL" id="EFM40370.1"/>
    </source>
</evidence>
<dbReference type="PROSITE" id="PS50110">
    <property type="entry name" value="RESPONSE_REGULATORY"/>
    <property type="match status" value="1"/>
</dbReference>
<dbReference type="Pfam" id="PF00196">
    <property type="entry name" value="GerE"/>
    <property type="match status" value="1"/>
</dbReference>
<feature type="domain" description="HTH luxR-type" evidence="3">
    <location>
        <begin position="149"/>
        <end position="214"/>
    </location>
</feature>
<dbReference type="Pfam" id="PF00072">
    <property type="entry name" value="Response_reg"/>
    <property type="match status" value="1"/>
</dbReference>
<dbReference type="PANTHER" id="PTHR43214">
    <property type="entry name" value="TWO-COMPONENT RESPONSE REGULATOR"/>
    <property type="match status" value="1"/>
</dbReference>
<proteinExistence type="predicted"/>
<dbReference type="InterPro" id="IPR039420">
    <property type="entry name" value="WalR-like"/>
</dbReference>
<dbReference type="PROSITE" id="PS00622">
    <property type="entry name" value="HTH_LUXR_1"/>
    <property type="match status" value="1"/>
</dbReference>
<evidence type="ECO:0000256" key="1">
    <source>
        <dbReference type="ARBA" id="ARBA00023125"/>
    </source>
</evidence>
<sequence>MIGESCTDIALVDNDVWSARLLSQWISGATSNYTIAWVSLSGAETLHRCLFGQKTPTTLIVDMALGDINGDIVCRRIRQKTGSIGLLCITAYSTERYENDVISAGAQGLLAKESLTQQLLPALDQVSQGKPIDNRFLDSVTAHRLLSRESASIPALSNQERDILNRYKRGQTTMGIAEDLGISHNTVFTHVHRILRKLKVNNRNEALTLCDKYDLL</sequence>
<name>E0QAM2_9BIFI</name>
<dbReference type="Proteomes" id="UP000003323">
    <property type="component" value="Unassembled WGS sequence"/>
</dbReference>
<organism evidence="5 6">
    <name type="scientific">Bifidobacterium dentium ATCC 27679</name>
    <dbReference type="NCBI Taxonomy" id="871562"/>
    <lineage>
        <taxon>Bacteria</taxon>
        <taxon>Bacillati</taxon>
        <taxon>Actinomycetota</taxon>
        <taxon>Actinomycetes</taxon>
        <taxon>Bifidobacteriales</taxon>
        <taxon>Bifidobacteriaceae</taxon>
        <taxon>Bifidobacterium</taxon>
    </lineage>
</organism>
<dbReference type="PRINTS" id="PR00038">
    <property type="entry name" value="HTHLUXR"/>
</dbReference>
<protein>
    <submittedName>
        <fullName evidence="5">Transcriptional regulator, LuxR family</fullName>
    </submittedName>
</protein>
<evidence type="ECO:0000259" key="3">
    <source>
        <dbReference type="PROSITE" id="PS50043"/>
    </source>
</evidence>
<evidence type="ECO:0000256" key="2">
    <source>
        <dbReference type="PROSITE-ProRule" id="PRU00169"/>
    </source>
</evidence>
<keyword evidence="2" id="KW-0597">Phosphoprotein</keyword>
<dbReference type="PROSITE" id="PS50043">
    <property type="entry name" value="HTH_LUXR_2"/>
    <property type="match status" value="1"/>
</dbReference>
<dbReference type="GO" id="GO:0003677">
    <property type="term" value="F:DNA binding"/>
    <property type="evidence" value="ECO:0007669"/>
    <property type="project" value="UniProtKB-KW"/>
</dbReference>
<evidence type="ECO:0000313" key="6">
    <source>
        <dbReference type="Proteomes" id="UP000003323"/>
    </source>
</evidence>
<dbReference type="GO" id="GO:0000160">
    <property type="term" value="P:phosphorelay signal transduction system"/>
    <property type="evidence" value="ECO:0007669"/>
    <property type="project" value="InterPro"/>
</dbReference>
<comment type="caution">
    <text evidence="5">The sequence shown here is derived from an EMBL/GenBank/DDBJ whole genome shotgun (WGS) entry which is preliminary data.</text>
</comment>
<dbReference type="EMBL" id="AEEQ01000015">
    <property type="protein sequence ID" value="EFM40370.1"/>
    <property type="molecule type" value="Genomic_DNA"/>
</dbReference>
<dbReference type="CDD" id="cd00156">
    <property type="entry name" value="REC"/>
    <property type="match status" value="1"/>
</dbReference>